<accession>A0AAV7EQD7</accession>
<organism evidence="1 2">
    <name type="scientific">Aristolochia fimbriata</name>
    <name type="common">White veined hardy Dutchman's pipe vine</name>
    <dbReference type="NCBI Taxonomy" id="158543"/>
    <lineage>
        <taxon>Eukaryota</taxon>
        <taxon>Viridiplantae</taxon>
        <taxon>Streptophyta</taxon>
        <taxon>Embryophyta</taxon>
        <taxon>Tracheophyta</taxon>
        <taxon>Spermatophyta</taxon>
        <taxon>Magnoliopsida</taxon>
        <taxon>Magnoliidae</taxon>
        <taxon>Piperales</taxon>
        <taxon>Aristolochiaceae</taxon>
        <taxon>Aristolochia</taxon>
    </lineage>
</organism>
<dbReference type="SUPFAM" id="SSF81383">
    <property type="entry name" value="F-box domain"/>
    <property type="match status" value="1"/>
</dbReference>
<dbReference type="PANTHER" id="PTHR34145:SF28">
    <property type="entry name" value="F-BOX DOMAIN-CONTAINING PROTEIN"/>
    <property type="match status" value="1"/>
</dbReference>
<comment type="caution">
    <text evidence="1">The sequence shown here is derived from an EMBL/GenBank/DDBJ whole genome shotgun (WGS) entry which is preliminary data.</text>
</comment>
<dbReference type="PANTHER" id="PTHR34145">
    <property type="entry name" value="OS02G0105600 PROTEIN"/>
    <property type="match status" value="1"/>
</dbReference>
<sequence>MVQFDEEMEELSSTHFDDLPDAIVQYILGHMKNARDVAACNCASKRWKDSTPYVRSLFFPRNTFDNVTVDPDTAVGQMILSTVWLEELIIYCPFSTSSLARWLSMKSNSLRHLELRMDTLNEKRPSEEDATKLLEEMPNKLDCIGAAKGLESLSLWGVLLSKPPKWGVFQKLRSLQIVGAKLTDSVLCDTLRACPHLNKLSLLSCYGLRSVSIELSQLEECRLDFYGKGDCMLSLSTPKIHFLDVQGCSWIRLEHGNCLTNLSVANNAGKVYNVDFGKLSALEFLTIRGVQWCWSAVSSILQSACVVKHLVMKIEFSGDSNRLQPFPEVDLVDFFNNHQELQTFEIHGAMFAALCQRNSLKNLDPTFTIPCLEEVLITVRSPLNAEQKMGTLDSILKYSTRLRKMVIRISKMKNCHTSADDFFEEICKFGFSNSRIVHIE</sequence>
<dbReference type="InterPro" id="IPR032675">
    <property type="entry name" value="LRR_dom_sf"/>
</dbReference>
<dbReference type="Proteomes" id="UP000825729">
    <property type="component" value="Unassembled WGS sequence"/>
</dbReference>
<name>A0AAV7EQD7_ARIFI</name>
<evidence type="ECO:0008006" key="3">
    <source>
        <dbReference type="Google" id="ProtNLM"/>
    </source>
</evidence>
<reference evidence="1 2" key="1">
    <citation type="submission" date="2021-07" db="EMBL/GenBank/DDBJ databases">
        <title>The Aristolochia fimbriata genome: insights into angiosperm evolution, floral development and chemical biosynthesis.</title>
        <authorList>
            <person name="Jiao Y."/>
        </authorList>
    </citation>
    <scope>NUCLEOTIDE SEQUENCE [LARGE SCALE GENOMIC DNA]</scope>
    <source>
        <strain evidence="1">IBCAS-2021</strain>
        <tissue evidence="1">Leaf</tissue>
    </source>
</reference>
<dbReference type="InterPro" id="IPR036047">
    <property type="entry name" value="F-box-like_dom_sf"/>
</dbReference>
<dbReference type="EMBL" id="JAINDJ010000004">
    <property type="protein sequence ID" value="KAG9451055.1"/>
    <property type="molecule type" value="Genomic_DNA"/>
</dbReference>
<gene>
    <name evidence="1" type="ORF">H6P81_011020</name>
</gene>
<proteinExistence type="predicted"/>
<evidence type="ECO:0000313" key="1">
    <source>
        <dbReference type="EMBL" id="KAG9451055.1"/>
    </source>
</evidence>
<dbReference type="InterPro" id="IPR053772">
    <property type="entry name" value="At1g61320/At1g61330-like"/>
</dbReference>
<evidence type="ECO:0000313" key="2">
    <source>
        <dbReference type="Proteomes" id="UP000825729"/>
    </source>
</evidence>
<dbReference type="SUPFAM" id="SSF52047">
    <property type="entry name" value="RNI-like"/>
    <property type="match status" value="1"/>
</dbReference>
<protein>
    <recommendedName>
        <fullName evidence="3">F-box protein</fullName>
    </recommendedName>
</protein>
<dbReference type="Gene3D" id="3.80.10.10">
    <property type="entry name" value="Ribonuclease Inhibitor"/>
    <property type="match status" value="1"/>
</dbReference>
<dbReference type="AlphaFoldDB" id="A0AAV7EQD7"/>
<keyword evidence="2" id="KW-1185">Reference proteome</keyword>